<dbReference type="InterPro" id="IPR044946">
    <property type="entry name" value="Restrct_endonuc_typeI_TRD_sf"/>
</dbReference>
<dbReference type="PANTHER" id="PTHR30408:SF12">
    <property type="entry name" value="TYPE I RESTRICTION ENZYME MJAVIII SPECIFICITY SUBUNIT"/>
    <property type="match status" value="1"/>
</dbReference>
<dbReference type="GO" id="GO:0004519">
    <property type="term" value="F:endonuclease activity"/>
    <property type="evidence" value="ECO:0007669"/>
    <property type="project" value="UniProtKB-KW"/>
</dbReference>
<dbReference type="InterPro" id="IPR000055">
    <property type="entry name" value="Restrct_endonuc_typeI_TRD"/>
</dbReference>
<reference evidence="5 6" key="1">
    <citation type="submission" date="2020-06" db="EMBL/GenBank/DDBJ databases">
        <title>Frischella cerana isolated from Apis cerana gut homogenate.</title>
        <authorList>
            <person name="Wolter L.A."/>
            <person name="Suenami S."/>
            <person name="Miyazaki R."/>
        </authorList>
    </citation>
    <scope>NUCLEOTIDE SEQUENCE [LARGE SCALE GENOMIC DNA]</scope>
    <source>
        <strain evidence="5 6">Ac13</strain>
    </source>
</reference>
<dbReference type="InterPro" id="IPR052021">
    <property type="entry name" value="Type-I_RS_S_subunit"/>
</dbReference>
<comment type="similarity">
    <text evidence="1">Belongs to the type-I restriction system S methylase family.</text>
</comment>
<dbReference type="SUPFAM" id="SSF116734">
    <property type="entry name" value="DNA methylase specificity domain"/>
    <property type="match status" value="2"/>
</dbReference>
<dbReference type="Gene3D" id="3.90.220.20">
    <property type="entry name" value="DNA methylase specificity domains"/>
    <property type="match status" value="2"/>
</dbReference>
<keyword evidence="5" id="KW-0255">Endonuclease</keyword>
<dbReference type="Gene3D" id="1.10.287.1120">
    <property type="entry name" value="Bipartite methylase S protein"/>
    <property type="match status" value="1"/>
</dbReference>
<sequence length="414" mass="46341">MSVDRQLPEIRFEGFNGEWNSLILGENAKFTKGQGYSKGDLVESGSPIILYGRLYTNYQTVITNVDTFVTEKDKSTKSIGGEVIVPASGESSEDISRAAVVRMKNVILGGDLNIVLPNKNIHSIFLALVLSNGRVKKELSSKAQGKSVVHIRNSDLSDLNIIVPSEDIEQTQIGNYFQKLDNLINQHQKKHDKLCNIKKAMLEKMFPKQGKIIPEIRFRGFSGEWENKGIEEISKVFIGLVTTMTTSYRNQGVLLIRNSDIKNNRFEFSDSPIYLDKKFADENSSRKLMLGDVITVHTGDVGTSAVVTEKEEGSIGFATIVSRPNKNIVDSNYLSVFFNTDIHKNFAMNVSTGDGRANYNLKDFYKLKVPLPAIDEQIKIGLLVQKLDALINQHQQQITKLNNIKQACLSKMFV</sequence>
<dbReference type="PANTHER" id="PTHR30408">
    <property type="entry name" value="TYPE-1 RESTRICTION ENZYME ECOKI SPECIFICITY PROTEIN"/>
    <property type="match status" value="1"/>
</dbReference>
<proteinExistence type="inferred from homology"/>
<gene>
    <name evidence="5" type="ORF">FcAc13_10515</name>
</gene>
<feature type="domain" description="Type I restriction modification DNA specificity" evidence="4">
    <location>
        <begin position="18"/>
        <end position="191"/>
    </location>
</feature>
<evidence type="ECO:0000256" key="3">
    <source>
        <dbReference type="ARBA" id="ARBA00023125"/>
    </source>
</evidence>
<dbReference type="Pfam" id="PF01420">
    <property type="entry name" value="Methylase_S"/>
    <property type="match status" value="2"/>
</dbReference>
<keyword evidence="6" id="KW-1185">Reference proteome</keyword>
<dbReference type="EMBL" id="JABURY010000020">
    <property type="protein sequence ID" value="MBC9131734.1"/>
    <property type="molecule type" value="Genomic_DNA"/>
</dbReference>
<evidence type="ECO:0000313" key="6">
    <source>
        <dbReference type="Proteomes" id="UP000651208"/>
    </source>
</evidence>
<organism evidence="5 6">
    <name type="scientific">Frischella japonica</name>
    <dbReference type="NCBI Taxonomy" id="2741544"/>
    <lineage>
        <taxon>Bacteria</taxon>
        <taxon>Pseudomonadati</taxon>
        <taxon>Pseudomonadota</taxon>
        <taxon>Gammaproteobacteria</taxon>
        <taxon>Orbales</taxon>
        <taxon>Orbaceae</taxon>
        <taxon>Frischella</taxon>
    </lineage>
</organism>
<keyword evidence="5" id="KW-0378">Hydrolase</keyword>
<protein>
    <submittedName>
        <fullName evidence="5">Restriction endonuclease subunit S</fullName>
    </submittedName>
</protein>
<accession>A0ABR7QZT7</accession>
<evidence type="ECO:0000313" key="5">
    <source>
        <dbReference type="EMBL" id="MBC9131734.1"/>
    </source>
</evidence>
<name>A0ABR7QZT7_9GAMM</name>
<keyword evidence="3" id="KW-0238">DNA-binding</keyword>
<dbReference type="Proteomes" id="UP000651208">
    <property type="component" value="Unassembled WGS sequence"/>
</dbReference>
<evidence type="ECO:0000256" key="1">
    <source>
        <dbReference type="ARBA" id="ARBA00010923"/>
    </source>
</evidence>
<feature type="domain" description="Type I restriction modification DNA specificity" evidence="4">
    <location>
        <begin position="224"/>
        <end position="400"/>
    </location>
</feature>
<keyword evidence="2" id="KW-0680">Restriction system</keyword>
<evidence type="ECO:0000259" key="4">
    <source>
        <dbReference type="Pfam" id="PF01420"/>
    </source>
</evidence>
<comment type="caution">
    <text evidence="5">The sequence shown here is derived from an EMBL/GenBank/DDBJ whole genome shotgun (WGS) entry which is preliminary data.</text>
</comment>
<dbReference type="RefSeq" id="WP_187756181.1">
    <property type="nucleotide sequence ID" value="NZ_JABURY010000020.1"/>
</dbReference>
<keyword evidence="5" id="KW-0540">Nuclease</keyword>
<evidence type="ECO:0000256" key="2">
    <source>
        <dbReference type="ARBA" id="ARBA00022747"/>
    </source>
</evidence>